<organism evidence="2 3">
    <name type="scientific">Triparma columacea</name>
    <dbReference type="NCBI Taxonomy" id="722753"/>
    <lineage>
        <taxon>Eukaryota</taxon>
        <taxon>Sar</taxon>
        <taxon>Stramenopiles</taxon>
        <taxon>Ochrophyta</taxon>
        <taxon>Bolidophyceae</taxon>
        <taxon>Parmales</taxon>
        <taxon>Triparmaceae</taxon>
        <taxon>Triparma</taxon>
    </lineage>
</organism>
<proteinExistence type="predicted"/>
<dbReference type="EMBL" id="BRYA01000124">
    <property type="protein sequence ID" value="GMI40313.1"/>
    <property type="molecule type" value="Genomic_DNA"/>
</dbReference>
<feature type="signal peptide" evidence="1">
    <location>
        <begin position="1"/>
        <end position="20"/>
    </location>
</feature>
<comment type="caution">
    <text evidence="2">The sequence shown here is derived from an EMBL/GenBank/DDBJ whole genome shotgun (WGS) entry which is preliminary data.</text>
</comment>
<evidence type="ECO:0000313" key="3">
    <source>
        <dbReference type="Proteomes" id="UP001165065"/>
    </source>
</evidence>
<evidence type="ECO:0000256" key="1">
    <source>
        <dbReference type="SAM" id="SignalP"/>
    </source>
</evidence>
<dbReference type="Proteomes" id="UP001165065">
    <property type="component" value="Unassembled WGS sequence"/>
</dbReference>
<sequence>MQGLFFLALLLLLGLNLSIAESTPEAPPVDASSTDPYAPPASTNTYFICASSNPDLLGAFAPSGFSDGVSMFVNDEGMGIWRHAGFWYIGDFGAWPPETFYRCVVGCAEGVDEPPLQGYKVKRGVEGDKINLQTNKCGEDGDGEL</sequence>
<reference evidence="3" key="1">
    <citation type="journal article" date="2023" name="Commun. Biol.">
        <title>Genome analysis of Parmales, the sister group of diatoms, reveals the evolutionary specialization of diatoms from phago-mixotrophs to photoautotrophs.</title>
        <authorList>
            <person name="Ban H."/>
            <person name="Sato S."/>
            <person name="Yoshikawa S."/>
            <person name="Yamada K."/>
            <person name="Nakamura Y."/>
            <person name="Ichinomiya M."/>
            <person name="Sato N."/>
            <person name="Blanc-Mathieu R."/>
            <person name="Endo H."/>
            <person name="Kuwata A."/>
            <person name="Ogata H."/>
        </authorList>
    </citation>
    <scope>NUCLEOTIDE SEQUENCE [LARGE SCALE GENOMIC DNA]</scope>
</reference>
<keyword evidence="3" id="KW-1185">Reference proteome</keyword>
<dbReference type="AlphaFoldDB" id="A0A9W7G9C7"/>
<feature type="chain" id="PRO_5040913940" evidence="1">
    <location>
        <begin position="21"/>
        <end position="145"/>
    </location>
</feature>
<gene>
    <name evidence="2" type="ORF">TrCOL_g77</name>
</gene>
<evidence type="ECO:0000313" key="2">
    <source>
        <dbReference type="EMBL" id="GMI40313.1"/>
    </source>
</evidence>
<protein>
    <submittedName>
        <fullName evidence="2">Uncharacterized protein</fullName>
    </submittedName>
</protein>
<accession>A0A9W7G9C7</accession>
<name>A0A9W7G9C7_9STRA</name>
<keyword evidence="1" id="KW-0732">Signal</keyword>
<dbReference type="OrthoDB" id="192976at2759"/>